<sequence>MAMSQFNTIHLFGFGDTQIIGKDNNGTVKSDTLTNLQAFVDHVVSLKPEEVILTDYHVIHIFNEMDVRYLGRGTENNQDKTDFIVKMADIDALLLSNLVDELILAVTPVVE</sequence>
<dbReference type="EMBL" id="LR796916">
    <property type="protein sequence ID" value="CAB4175402.1"/>
    <property type="molecule type" value="Genomic_DNA"/>
</dbReference>
<name>A0A6J5RHL3_9CAUD</name>
<evidence type="ECO:0000313" key="1">
    <source>
        <dbReference type="EMBL" id="CAB4175402.1"/>
    </source>
</evidence>
<evidence type="ECO:0000313" key="2">
    <source>
        <dbReference type="EMBL" id="CAB4193747.1"/>
    </source>
</evidence>
<gene>
    <name evidence="2" type="ORF">UFOVP1247_138</name>
    <name evidence="1" type="ORF">UFOVP970_178</name>
</gene>
<accession>A0A6J5RHL3</accession>
<proteinExistence type="predicted"/>
<protein>
    <submittedName>
        <fullName evidence="2">Uncharacterized protein</fullName>
    </submittedName>
</protein>
<reference evidence="2" key="1">
    <citation type="submission" date="2020-05" db="EMBL/GenBank/DDBJ databases">
        <authorList>
            <person name="Chiriac C."/>
            <person name="Salcher M."/>
            <person name="Ghai R."/>
            <person name="Kavagutti S V."/>
        </authorList>
    </citation>
    <scope>NUCLEOTIDE SEQUENCE</scope>
</reference>
<organism evidence="2">
    <name type="scientific">uncultured Caudovirales phage</name>
    <dbReference type="NCBI Taxonomy" id="2100421"/>
    <lineage>
        <taxon>Viruses</taxon>
        <taxon>Duplodnaviria</taxon>
        <taxon>Heunggongvirae</taxon>
        <taxon>Uroviricota</taxon>
        <taxon>Caudoviricetes</taxon>
        <taxon>Peduoviridae</taxon>
        <taxon>Maltschvirus</taxon>
        <taxon>Maltschvirus maltsch</taxon>
    </lineage>
</organism>
<dbReference type="EMBL" id="LR797195">
    <property type="protein sequence ID" value="CAB4193747.1"/>
    <property type="molecule type" value="Genomic_DNA"/>
</dbReference>